<protein>
    <submittedName>
        <fullName evidence="1">Uncharacterized protein</fullName>
    </submittedName>
</protein>
<comment type="caution">
    <text evidence="1">The sequence shown here is derived from an EMBL/GenBank/DDBJ whole genome shotgun (WGS) entry which is preliminary data.</text>
</comment>
<evidence type="ECO:0000313" key="1">
    <source>
        <dbReference type="EMBL" id="GAA4647883.1"/>
    </source>
</evidence>
<sequence length="125" mass="14701">MSKRPEYRAGIQPALLVLELHNHHLMVIKLNRSTCDTLSKLNRWYAQFIDALALMHKGNLDWIEGRGVIAMHRDLDGQWPEHQPRFYRTSGDIVRLAKLEKIDVVFQYKLASMEVWERINLSTDM</sequence>
<organism evidence="1 2">
    <name type="scientific">Kistimonas scapharcae</name>
    <dbReference type="NCBI Taxonomy" id="1036133"/>
    <lineage>
        <taxon>Bacteria</taxon>
        <taxon>Pseudomonadati</taxon>
        <taxon>Pseudomonadota</taxon>
        <taxon>Gammaproteobacteria</taxon>
        <taxon>Oceanospirillales</taxon>
        <taxon>Endozoicomonadaceae</taxon>
        <taxon>Kistimonas</taxon>
    </lineage>
</organism>
<gene>
    <name evidence="1" type="ORF">GCM10023116_01450</name>
</gene>
<evidence type="ECO:0000313" key="2">
    <source>
        <dbReference type="Proteomes" id="UP001500604"/>
    </source>
</evidence>
<accession>A0ABP8UVF7</accession>
<keyword evidence="2" id="KW-1185">Reference proteome</keyword>
<proteinExistence type="predicted"/>
<dbReference type="RefSeq" id="WP_345192832.1">
    <property type="nucleotide sequence ID" value="NZ_BAABFL010000011.1"/>
</dbReference>
<name>A0ABP8UVF7_9GAMM</name>
<dbReference type="Proteomes" id="UP001500604">
    <property type="component" value="Unassembled WGS sequence"/>
</dbReference>
<dbReference type="EMBL" id="BAABFL010000011">
    <property type="protein sequence ID" value="GAA4647883.1"/>
    <property type="molecule type" value="Genomic_DNA"/>
</dbReference>
<reference evidence="2" key="1">
    <citation type="journal article" date="2019" name="Int. J. Syst. Evol. Microbiol.">
        <title>The Global Catalogue of Microorganisms (GCM) 10K type strain sequencing project: providing services to taxonomists for standard genome sequencing and annotation.</title>
        <authorList>
            <consortium name="The Broad Institute Genomics Platform"/>
            <consortium name="The Broad Institute Genome Sequencing Center for Infectious Disease"/>
            <person name="Wu L."/>
            <person name="Ma J."/>
        </authorList>
    </citation>
    <scope>NUCLEOTIDE SEQUENCE [LARGE SCALE GENOMIC DNA]</scope>
    <source>
        <strain evidence="2">JCM 17805</strain>
    </source>
</reference>